<protein>
    <submittedName>
        <fullName evidence="1">Uncharacterized protein</fullName>
    </submittedName>
</protein>
<accession>A0A0K0MPF0</accession>
<name>A0A0K0MPF0_PECCA</name>
<evidence type="ECO:0000313" key="1">
    <source>
        <dbReference type="EMBL" id="AKG47488.1"/>
    </source>
</evidence>
<geneLocation type="plasmid" evidence="1">
    <name>Drgb1</name>
</geneLocation>
<dbReference type="EMBL" id="KP942676">
    <property type="protein sequence ID" value="AKG47488.1"/>
    <property type="molecule type" value="Genomic_DNA"/>
</dbReference>
<dbReference type="AlphaFoldDB" id="A0A0K0MPF0"/>
<reference evidence="1" key="2">
    <citation type="submission" date="2015-03" db="EMBL/GenBank/DDBJ databases">
        <authorList>
            <person name="Welte C."/>
            <person name="de Graaf R."/>
            <person name="van den Bosch T.J.M."/>
            <person name="Op den Camp H."/>
            <person name="van Dam N."/>
            <person name="Jetten M."/>
        </authorList>
    </citation>
    <scope>NUCLEOTIDE SEQUENCE</scope>
    <source>
        <plasmid evidence="1">Drgb1</plasmid>
    </source>
</reference>
<keyword evidence="1" id="KW-0614">Plasmid</keyword>
<gene>
    <name evidence="1" type="ORF">pA_00048</name>
</gene>
<proteinExistence type="predicted"/>
<sequence>MAMKSGFVVKGQNGTVQIDGENFCMCLQKVNNLTLKAGTKAITGDVYTSSTTTFVKSSATSIVALRCASWCRAYVGD</sequence>
<reference evidence="1" key="1">
    <citation type="journal article" date="2015" name="Environ. Microbiol.">
        <title>Plasmids from the gut microbiome of cabbage root fly larvae encode SaxA that catalyses the conversion of the plant toxin 2-phenylethyl isothiocyanate.</title>
        <authorList>
            <person name="Welte C.U."/>
            <person name="de Graaf R.M."/>
            <person name="van den Bosch T.J."/>
            <person name="Op den Camp H.J."/>
            <person name="van Dam N.M."/>
            <person name="Jetten M.S."/>
        </authorList>
    </citation>
    <scope>NUCLEOTIDE SEQUENCE</scope>
    <source>
        <plasmid evidence="1">Drgb1</plasmid>
    </source>
</reference>
<organism evidence="1">
    <name type="scientific">Pectobacterium carotovorum</name>
    <name type="common">Erwinia carotovora</name>
    <dbReference type="NCBI Taxonomy" id="554"/>
    <lineage>
        <taxon>Bacteria</taxon>
        <taxon>Pseudomonadati</taxon>
        <taxon>Pseudomonadota</taxon>
        <taxon>Gammaproteobacteria</taxon>
        <taxon>Enterobacterales</taxon>
        <taxon>Pectobacteriaceae</taxon>
        <taxon>Pectobacterium</taxon>
    </lineage>
</organism>